<evidence type="ECO:0000313" key="5">
    <source>
        <dbReference type="Proteomes" id="UP000439522"/>
    </source>
</evidence>
<dbReference type="PANTHER" id="PTHR34978">
    <property type="entry name" value="POSSIBLE SENSOR-TRANSDUCER PROTEIN BLAR"/>
    <property type="match status" value="1"/>
</dbReference>
<feature type="compositionally biased region" description="Pro residues" evidence="1">
    <location>
        <begin position="318"/>
        <end position="331"/>
    </location>
</feature>
<evidence type="ECO:0000256" key="2">
    <source>
        <dbReference type="SAM" id="Phobius"/>
    </source>
</evidence>
<dbReference type="EMBL" id="WTZA01000001">
    <property type="protein sequence ID" value="MXO73743.1"/>
    <property type="molecule type" value="Genomic_DNA"/>
</dbReference>
<feature type="transmembrane region" description="Helical" evidence="2">
    <location>
        <begin position="292"/>
        <end position="313"/>
    </location>
</feature>
<reference evidence="4 5" key="1">
    <citation type="submission" date="2019-12" db="EMBL/GenBank/DDBJ databases">
        <title>Genomic-based taxomic classification of the family Erythrobacteraceae.</title>
        <authorList>
            <person name="Xu L."/>
        </authorList>
    </citation>
    <scope>NUCLEOTIDE SEQUENCE [LARGE SCALE GENOMIC DNA]</scope>
    <source>
        <strain evidence="4 5">100921-2</strain>
    </source>
</reference>
<dbReference type="OrthoDB" id="1628901at2"/>
<accession>A0A6I4T9F7</accession>
<dbReference type="Pfam" id="PF05569">
    <property type="entry name" value="Peptidase_M56"/>
    <property type="match status" value="1"/>
</dbReference>
<comment type="caution">
    <text evidence="4">The sequence shown here is derived from an EMBL/GenBank/DDBJ whole genome shotgun (WGS) entry which is preliminary data.</text>
</comment>
<keyword evidence="5" id="KW-1185">Reference proteome</keyword>
<evidence type="ECO:0000256" key="1">
    <source>
        <dbReference type="SAM" id="MobiDB-lite"/>
    </source>
</evidence>
<dbReference type="RefSeq" id="WP_160609569.1">
    <property type="nucleotide sequence ID" value="NZ_WTZA01000001.1"/>
</dbReference>
<dbReference type="InterPro" id="IPR052173">
    <property type="entry name" value="Beta-lactam_resp_regulator"/>
</dbReference>
<gene>
    <name evidence="4" type="ORF">GRI40_00710</name>
</gene>
<keyword evidence="2" id="KW-0812">Transmembrane</keyword>
<organism evidence="4 5">
    <name type="scientific">Tsuneonella aeria</name>
    <dbReference type="NCBI Taxonomy" id="1837929"/>
    <lineage>
        <taxon>Bacteria</taxon>
        <taxon>Pseudomonadati</taxon>
        <taxon>Pseudomonadota</taxon>
        <taxon>Alphaproteobacteria</taxon>
        <taxon>Sphingomonadales</taxon>
        <taxon>Erythrobacteraceae</taxon>
        <taxon>Tsuneonella</taxon>
    </lineage>
</organism>
<dbReference type="InterPro" id="IPR008756">
    <property type="entry name" value="Peptidase_M56"/>
</dbReference>
<feature type="compositionally biased region" description="Low complexity" evidence="1">
    <location>
        <begin position="332"/>
        <end position="364"/>
    </location>
</feature>
<proteinExistence type="predicted"/>
<feature type="region of interest" description="Disordered" evidence="1">
    <location>
        <begin position="316"/>
        <end position="365"/>
    </location>
</feature>
<dbReference type="CDD" id="cd07341">
    <property type="entry name" value="M56_BlaR1_MecR1_like"/>
    <property type="match status" value="1"/>
</dbReference>
<keyword evidence="2" id="KW-0472">Membrane</keyword>
<sequence length="534" mass="57019">MTWLLETLVWTGALIAFVLLVRRPVARHFGARAAYGLWLLPVLRLAMPPIELPAWLATRGAAPAPAPVAAAPDNSAMLLAPIPSGQPAIAMETAAPIDWMALGITVWLAGAAIYVVSRLHSYASLRRELLAEARTVGWAGRIRLVETPATASPLAFGVIDKVVALPPEFMALPDRQARNLALAHELAHHRAHDLAANFIALPLFALHWFNPLAQLGWQAMRRDQEAACDSRVVDGCDRSARAAYAALIAHAVAGPRGALAAPMACPVLGDKSIVHRLRNLTMQDISTRRRRAGAMMVGAAALLLPLTASITYAQDEAPPAPEAPLPPPAAPAAPESPAAIPAPAAPVAPAAPAAPQAAPDSPAEGVRKVRRVVVVRDKDGETRTEVTETAPRVVQLRHGEKFDEKAFEEEMARFGKDMEKFGEEMGRQGVAIERRAMADARVAEARAHAGAARALAIAPRIEFSCAAGEGWHESKAADGKRVIRVCNRAATTAPLAGLRRARAQIAENHGMSEATRAEVLNSLDREIARLEKHD</sequence>
<dbReference type="AlphaFoldDB" id="A0A6I4T9F7"/>
<evidence type="ECO:0000259" key="3">
    <source>
        <dbReference type="Pfam" id="PF05569"/>
    </source>
</evidence>
<evidence type="ECO:0000313" key="4">
    <source>
        <dbReference type="EMBL" id="MXO73743.1"/>
    </source>
</evidence>
<name>A0A6I4T9F7_9SPHN</name>
<keyword evidence="2" id="KW-1133">Transmembrane helix</keyword>
<dbReference type="PANTHER" id="PTHR34978:SF3">
    <property type="entry name" value="SLR0241 PROTEIN"/>
    <property type="match status" value="1"/>
</dbReference>
<feature type="transmembrane region" description="Helical" evidence="2">
    <location>
        <begin position="99"/>
        <end position="117"/>
    </location>
</feature>
<dbReference type="Proteomes" id="UP000439522">
    <property type="component" value="Unassembled WGS sequence"/>
</dbReference>
<protein>
    <recommendedName>
        <fullName evidence="3">Peptidase M56 domain-containing protein</fullName>
    </recommendedName>
</protein>
<feature type="domain" description="Peptidase M56" evidence="3">
    <location>
        <begin position="4"/>
        <end position="279"/>
    </location>
</feature>